<evidence type="ECO:0000256" key="7">
    <source>
        <dbReference type="PROSITE-ProRule" id="PRU00703"/>
    </source>
</evidence>
<evidence type="ECO:0000259" key="10">
    <source>
        <dbReference type="PROSITE" id="PS51371"/>
    </source>
</evidence>
<dbReference type="InterPro" id="IPR002550">
    <property type="entry name" value="CNNM"/>
</dbReference>
<dbReference type="OrthoDB" id="9797674at2"/>
<feature type="domain" description="CNNM transmembrane" evidence="11">
    <location>
        <begin position="1"/>
        <end position="181"/>
    </location>
</feature>
<dbReference type="Pfam" id="PF01595">
    <property type="entry name" value="CNNM"/>
    <property type="match status" value="1"/>
</dbReference>
<dbReference type="GO" id="GO:0005886">
    <property type="term" value="C:plasma membrane"/>
    <property type="evidence" value="ECO:0007669"/>
    <property type="project" value="TreeGrafter"/>
</dbReference>
<gene>
    <name evidence="12" type="ORF">EV659_11367</name>
</gene>
<keyword evidence="3" id="KW-0677">Repeat</keyword>
<dbReference type="Gene3D" id="3.10.580.10">
    <property type="entry name" value="CBS-domain"/>
    <property type="match status" value="1"/>
</dbReference>
<evidence type="ECO:0000313" key="13">
    <source>
        <dbReference type="Proteomes" id="UP000295399"/>
    </source>
</evidence>
<feature type="transmembrane region" description="Helical" evidence="9">
    <location>
        <begin position="120"/>
        <end position="141"/>
    </location>
</feature>
<dbReference type="InterPro" id="IPR046342">
    <property type="entry name" value="CBS_dom_sf"/>
</dbReference>
<dbReference type="PANTHER" id="PTHR22777">
    <property type="entry name" value="HEMOLYSIN-RELATED"/>
    <property type="match status" value="1"/>
</dbReference>
<comment type="subcellular location">
    <subcellularLocation>
        <location evidence="1">Membrane</location>
        <topology evidence="1">Multi-pass membrane protein</topology>
    </subcellularLocation>
</comment>
<dbReference type="InterPro" id="IPR044751">
    <property type="entry name" value="Ion_transp-like_CBS"/>
</dbReference>
<evidence type="ECO:0000256" key="2">
    <source>
        <dbReference type="ARBA" id="ARBA00022692"/>
    </source>
</evidence>
<protein>
    <submittedName>
        <fullName evidence="12">CBS domain containing-hemolysin-like protein</fullName>
    </submittedName>
</protein>
<dbReference type="SMART" id="SM00116">
    <property type="entry name" value="CBS"/>
    <property type="match status" value="1"/>
</dbReference>
<dbReference type="Pfam" id="PF00571">
    <property type="entry name" value="CBS"/>
    <property type="match status" value="1"/>
</dbReference>
<proteinExistence type="predicted"/>
<feature type="transmembrane region" description="Helical" evidence="9">
    <location>
        <begin position="89"/>
        <end position="108"/>
    </location>
</feature>
<feature type="domain" description="CBS" evidence="10">
    <location>
        <begin position="265"/>
        <end position="326"/>
    </location>
</feature>
<evidence type="ECO:0000256" key="6">
    <source>
        <dbReference type="ARBA" id="ARBA00023136"/>
    </source>
</evidence>
<keyword evidence="6 8" id="KW-0472">Membrane</keyword>
<dbReference type="PROSITE" id="PS51371">
    <property type="entry name" value="CBS"/>
    <property type="match status" value="1"/>
</dbReference>
<keyword evidence="4 8" id="KW-1133">Transmembrane helix</keyword>
<keyword evidence="2 8" id="KW-0812">Transmembrane</keyword>
<evidence type="ECO:0000259" key="11">
    <source>
        <dbReference type="PROSITE" id="PS51846"/>
    </source>
</evidence>
<name>A0A4R2P9C7_RHOSA</name>
<dbReference type="Proteomes" id="UP000295399">
    <property type="component" value="Unassembled WGS sequence"/>
</dbReference>
<dbReference type="SUPFAM" id="SSF54631">
    <property type="entry name" value="CBS-domain pair"/>
    <property type="match status" value="1"/>
</dbReference>
<dbReference type="AlphaFoldDB" id="A0A4R2P9C7"/>
<reference evidence="12 13" key="1">
    <citation type="submission" date="2019-03" db="EMBL/GenBank/DDBJ databases">
        <title>Genomic Encyclopedia of Type Strains, Phase IV (KMG-IV): sequencing the most valuable type-strain genomes for metagenomic binning, comparative biology and taxonomic classification.</title>
        <authorList>
            <person name="Goeker M."/>
        </authorList>
    </citation>
    <scope>NUCLEOTIDE SEQUENCE [LARGE SCALE GENOMIC DNA]</scope>
    <source>
        <strain evidence="12 13">DSM 2132</strain>
    </source>
</reference>
<keyword evidence="13" id="KW-1185">Reference proteome</keyword>
<organism evidence="12 13">
    <name type="scientific">Rhodothalassium salexigens DSM 2132</name>
    <dbReference type="NCBI Taxonomy" id="1188247"/>
    <lineage>
        <taxon>Bacteria</taxon>
        <taxon>Pseudomonadati</taxon>
        <taxon>Pseudomonadota</taxon>
        <taxon>Alphaproteobacteria</taxon>
        <taxon>Rhodothalassiales</taxon>
        <taxon>Rhodothalassiaceae</taxon>
        <taxon>Rhodothalassium</taxon>
    </lineage>
</organism>
<comment type="caution">
    <text evidence="12">The sequence shown here is derived from an EMBL/GenBank/DDBJ whole genome shotgun (WGS) entry which is preliminary data.</text>
</comment>
<evidence type="ECO:0000256" key="4">
    <source>
        <dbReference type="ARBA" id="ARBA00022989"/>
    </source>
</evidence>
<evidence type="ECO:0000256" key="9">
    <source>
        <dbReference type="SAM" id="Phobius"/>
    </source>
</evidence>
<dbReference type="EMBL" id="SLXO01000013">
    <property type="protein sequence ID" value="TCP30814.1"/>
    <property type="molecule type" value="Genomic_DNA"/>
</dbReference>
<keyword evidence="5 7" id="KW-0129">CBS domain</keyword>
<evidence type="ECO:0000256" key="1">
    <source>
        <dbReference type="ARBA" id="ARBA00004141"/>
    </source>
</evidence>
<dbReference type="PROSITE" id="PS51846">
    <property type="entry name" value="CNNM"/>
    <property type="match status" value="1"/>
</dbReference>
<dbReference type="InterPro" id="IPR000644">
    <property type="entry name" value="CBS_dom"/>
</dbReference>
<evidence type="ECO:0000256" key="3">
    <source>
        <dbReference type="ARBA" id="ARBA00022737"/>
    </source>
</evidence>
<evidence type="ECO:0000256" key="5">
    <source>
        <dbReference type="ARBA" id="ARBA00023122"/>
    </source>
</evidence>
<dbReference type="InParanoid" id="A0A4R2P9C7"/>
<evidence type="ECO:0000256" key="8">
    <source>
        <dbReference type="PROSITE-ProRule" id="PRU01193"/>
    </source>
</evidence>
<accession>A0A4R2P9C7</accession>
<sequence>MFALLLLYLAVALGFSFFCSIAEAVLLSVRPAYVASLEEKGAAGSKALARLRDNLDRPLAAILTLNTIAHTVGAAGVGAEAAAVFGSGYVGVTSAVLTFLILVFSEIIPKTLGATYWPQLAPVMAPMIEALVVLLWPFVWMSRLITRLLARGGESAFTFSRDELKSMAEIGAREGHIDTKELRIVTNLMRLHRLSVRDIMTPRPVMVMVPEGMSVRAFFEAHADVPFSRLAVYGHNRDDVTGYVMKDDLLIAQAADEFDRRLAEFKRGFPTIPDQSSVSEVFERLVRERWHIAFVLDEYGTVQGLVTLEDVVETLIGLEITDEHDTVENMQALAHDRWRSRVSALGINPESLGGSQ</sequence>
<dbReference type="RefSeq" id="WP_132709442.1">
    <property type="nucleotide sequence ID" value="NZ_JACIGF010000013.1"/>
</dbReference>
<dbReference type="PANTHER" id="PTHR22777:SF4">
    <property type="entry name" value="UPF0053 PROTEIN SLL1254"/>
    <property type="match status" value="1"/>
</dbReference>
<evidence type="ECO:0000313" key="12">
    <source>
        <dbReference type="EMBL" id="TCP30814.1"/>
    </source>
</evidence>
<dbReference type="CDD" id="cd04590">
    <property type="entry name" value="CBS_pair_CorC_HlyC_assoc"/>
    <property type="match status" value="1"/>
</dbReference>